<dbReference type="InterPro" id="IPR050834">
    <property type="entry name" value="Glycosyltransf_2"/>
</dbReference>
<dbReference type="Gene3D" id="3.90.550.10">
    <property type="entry name" value="Spore Coat Polysaccharide Biosynthesis Protein SpsA, Chain A"/>
    <property type="match status" value="1"/>
</dbReference>
<keyword evidence="3 5" id="KW-0808">Transferase</keyword>
<comment type="similarity">
    <text evidence="1">Belongs to the glycosyltransferase 2 family.</text>
</comment>
<keyword evidence="6" id="KW-1185">Reference proteome</keyword>
<dbReference type="Pfam" id="PF00535">
    <property type="entry name" value="Glycos_transf_2"/>
    <property type="match status" value="1"/>
</dbReference>
<evidence type="ECO:0000256" key="3">
    <source>
        <dbReference type="ARBA" id="ARBA00022679"/>
    </source>
</evidence>
<name>A0A221KBK4_VITFI</name>
<keyword evidence="2" id="KW-0328">Glycosyltransferase</keyword>
<dbReference type="RefSeq" id="WP_089415594.1">
    <property type="nucleotide sequence ID" value="NZ_CP022423.1"/>
</dbReference>
<dbReference type="InterPro" id="IPR029044">
    <property type="entry name" value="Nucleotide-diphossugar_trans"/>
</dbReference>
<accession>A0A221KBK4</accession>
<dbReference type="GO" id="GO:0016757">
    <property type="term" value="F:glycosyltransferase activity"/>
    <property type="evidence" value="ECO:0007669"/>
    <property type="project" value="UniProtKB-KW"/>
</dbReference>
<dbReference type="CDD" id="cd04196">
    <property type="entry name" value="GT_2_like_d"/>
    <property type="match status" value="1"/>
</dbReference>
<dbReference type="EMBL" id="CP022423">
    <property type="protein sequence ID" value="ASM76193.1"/>
    <property type="molecule type" value="Genomic_DNA"/>
</dbReference>
<evidence type="ECO:0000256" key="1">
    <source>
        <dbReference type="ARBA" id="ARBA00006739"/>
    </source>
</evidence>
<proteinExistence type="inferred from homology"/>
<dbReference type="AlphaFoldDB" id="A0A221KBK4"/>
<evidence type="ECO:0000313" key="5">
    <source>
        <dbReference type="EMBL" id="ASM76193.1"/>
    </source>
</evidence>
<evidence type="ECO:0000256" key="2">
    <source>
        <dbReference type="ARBA" id="ARBA00022676"/>
    </source>
</evidence>
<sequence length="311" mass="35419">MAAIDILLGTYNGAAYLDEQLASLQRQTITDWRVLVRDDGSTDDTPTLLARWAAREPRITLVRDGQGNLGFSANFHHLLGLAQAPYVMFCDQDDRWLDTKIERTWDALQAQEARTPGLPVLAHCDSTVTNETFQPIQERLVAAWARGHGLASALFTNPVQGSTLMMNAALRQLLLRHPPQTHFDYQAALIAEATGYRVFVDEALLLYRQHGRNALGAPSTTSATIPSTPNWRRPSDTLRIGLEGFERIDHTLRVVQDRWHPDTAALLKQHQAFIRPGASWEKLRWLWRTNYTFYRRKDRLGAWLWALGWLK</sequence>
<evidence type="ECO:0000313" key="6">
    <source>
        <dbReference type="Proteomes" id="UP000199729"/>
    </source>
</evidence>
<evidence type="ECO:0000259" key="4">
    <source>
        <dbReference type="Pfam" id="PF00535"/>
    </source>
</evidence>
<dbReference type="InterPro" id="IPR001173">
    <property type="entry name" value="Glyco_trans_2-like"/>
</dbReference>
<dbReference type="PANTHER" id="PTHR43685:SF5">
    <property type="entry name" value="GLYCOSYLTRANSFERASE EPSE-RELATED"/>
    <property type="match status" value="1"/>
</dbReference>
<dbReference type="SUPFAM" id="SSF53448">
    <property type="entry name" value="Nucleotide-diphospho-sugar transferases"/>
    <property type="match status" value="1"/>
</dbReference>
<dbReference type="PANTHER" id="PTHR43685">
    <property type="entry name" value="GLYCOSYLTRANSFERASE"/>
    <property type="match status" value="1"/>
</dbReference>
<feature type="domain" description="Glycosyltransferase 2-like" evidence="4">
    <location>
        <begin position="6"/>
        <end position="117"/>
    </location>
</feature>
<dbReference type="OrthoDB" id="9781367at2"/>
<dbReference type="Proteomes" id="UP000199729">
    <property type="component" value="Chromosome"/>
</dbReference>
<reference evidence="5 6" key="1">
    <citation type="submission" date="2017-07" db="EMBL/GenBank/DDBJ databases">
        <title>Complete Genome Sequence of the cosmetic ferment Vitreoscilla filiformis (ATCC15551).</title>
        <authorList>
            <person name="Contreras S."/>
            <person name="Sagory-Zalkind P."/>
            <person name="Blanquart H."/>
            <person name="Iltis A."/>
            <person name="Morand S.C."/>
        </authorList>
    </citation>
    <scope>NUCLEOTIDE SEQUENCE [LARGE SCALE GENOMIC DNA]</scope>
    <source>
        <strain evidence="5 6">ATCC 15551</strain>
    </source>
</reference>
<protein>
    <submittedName>
        <fullName evidence="5">Alpha-L-Rha alpha-1,3-L-rhamnosyltransferase</fullName>
    </submittedName>
</protein>
<gene>
    <name evidence="5" type="ORF">VITFI_CDS0414</name>
</gene>
<organism evidence="5 6">
    <name type="scientific">Vitreoscilla filiformis</name>
    <dbReference type="NCBI Taxonomy" id="63"/>
    <lineage>
        <taxon>Bacteria</taxon>
        <taxon>Pseudomonadati</taxon>
        <taxon>Pseudomonadota</taxon>
        <taxon>Betaproteobacteria</taxon>
        <taxon>Neisseriales</taxon>
        <taxon>Neisseriaceae</taxon>
        <taxon>Vitreoscilla</taxon>
    </lineage>
</organism>
<dbReference type="KEGG" id="vff:VITFI_CDS0414"/>